<dbReference type="Proteomes" id="UP001358586">
    <property type="component" value="Chromosome 10"/>
</dbReference>
<evidence type="ECO:0000256" key="1">
    <source>
        <dbReference type="SAM" id="MobiDB-lite"/>
    </source>
</evidence>
<reference evidence="2 3" key="1">
    <citation type="submission" date="2023-03" db="EMBL/GenBank/DDBJ databases">
        <title>WGS of Gossypium arboreum.</title>
        <authorList>
            <person name="Yu D."/>
        </authorList>
    </citation>
    <scope>NUCLEOTIDE SEQUENCE [LARGE SCALE GENOMIC DNA]</scope>
    <source>
        <tissue evidence="2">Leaf</tissue>
    </source>
</reference>
<accession>A0ABR0NGI5</accession>
<feature type="compositionally biased region" description="Basic and acidic residues" evidence="1">
    <location>
        <begin position="71"/>
        <end position="89"/>
    </location>
</feature>
<gene>
    <name evidence="2" type="ORF">PVK06_035325</name>
</gene>
<keyword evidence="3" id="KW-1185">Reference proteome</keyword>
<comment type="caution">
    <text evidence="2">The sequence shown here is derived from an EMBL/GenBank/DDBJ whole genome shotgun (WGS) entry which is preliminary data.</text>
</comment>
<name>A0ABR0NGI5_GOSAR</name>
<sequence length="101" mass="11856">MDSTIKFLIEGRGVWKCHPGTDIPTSFNQVIMFPEEKIWIQFLYTRVAPTLNQNIIRVLNHTPNMFGPAHPELEEKEHESKEEKGIEEREKDDEVDFDNDD</sequence>
<dbReference type="EMBL" id="JARKNE010000010">
    <property type="protein sequence ID" value="KAK5794120.1"/>
    <property type="molecule type" value="Genomic_DNA"/>
</dbReference>
<protein>
    <submittedName>
        <fullName evidence="2">Uncharacterized protein</fullName>
    </submittedName>
</protein>
<evidence type="ECO:0000313" key="2">
    <source>
        <dbReference type="EMBL" id="KAK5794120.1"/>
    </source>
</evidence>
<feature type="compositionally biased region" description="Acidic residues" evidence="1">
    <location>
        <begin position="90"/>
        <end position="101"/>
    </location>
</feature>
<proteinExistence type="predicted"/>
<evidence type="ECO:0000313" key="3">
    <source>
        <dbReference type="Proteomes" id="UP001358586"/>
    </source>
</evidence>
<organism evidence="2 3">
    <name type="scientific">Gossypium arboreum</name>
    <name type="common">Tree cotton</name>
    <name type="synonym">Gossypium nanking</name>
    <dbReference type="NCBI Taxonomy" id="29729"/>
    <lineage>
        <taxon>Eukaryota</taxon>
        <taxon>Viridiplantae</taxon>
        <taxon>Streptophyta</taxon>
        <taxon>Embryophyta</taxon>
        <taxon>Tracheophyta</taxon>
        <taxon>Spermatophyta</taxon>
        <taxon>Magnoliopsida</taxon>
        <taxon>eudicotyledons</taxon>
        <taxon>Gunneridae</taxon>
        <taxon>Pentapetalae</taxon>
        <taxon>rosids</taxon>
        <taxon>malvids</taxon>
        <taxon>Malvales</taxon>
        <taxon>Malvaceae</taxon>
        <taxon>Malvoideae</taxon>
        <taxon>Gossypium</taxon>
    </lineage>
</organism>
<feature type="region of interest" description="Disordered" evidence="1">
    <location>
        <begin position="66"/>
        <end position="101"/>
    </location>
</feature>